<dbReference type="Pfam" id="PF00144">
    <property type="entry name" value="Beta-lactamase"/>
    <property type="match status" value="1"/>
</dbReference>
<organism evidence="4 5">
    <name type="scientific">Seiridium unicorne</name>
    <dbReference type="NCBI Taxonomy" id="138068"/>
    <lineage>
        <taxon>Eukaryota</taxon>
        <taxon>Fungi</taxon>
        <taxon>Dikarya</taxon>
        <taxon>Ascomycota</taxon>
        <taxon>Pezizomycotina</taxon>
        <taxon>Sordariomycetes</taxon>
        <taxon>Xylariomycetidae</taxon>
        <taxon>Amphisphaeriales</taxon>
        <taxon>Sporocadaceae</taxon>
        <taxon>Seiridium</taxon>
    </lineage>
</organism>
<dbReference type="Proteomes" id="UP001408356">
    <property type="component" value="Unassembled WGS sequence"/>
</dbReference>
<dbReference type="InterPro" id="IPR012338">
    <property type="entry name" value="Beta-lactam/transpept-like"/>
</dbReference>
<keyword evidence="5" id="KW-1185">Reference proteome</keyword>
<dbReference type="PANTHER" id="PTHR46825">
    <property type="entry name" value="D-ALANYL-D-ALANINE-CARBOXYPEPTIDASE/ENDOPEPTIDASE AMPH"/>
    <property type="match status" value="1"/>
</dbReference>
<dbReference type="Gene3D" id="3.40.710.10">
    <property type="entry name" value="DD-peptidase/beta-lactamase superfamily"/>
    <property type="match status" value="1"/>
</dbReference>
<dbReference type="PANTHER" id="PTHR46825:SF9">
    <property type="entry name" value="BETA-LACTAMASE-RELATED DOMAIN-CONTAINING PROTEIN"/>
    <property type="match status" value="1"/>
</dbReference>
<proteinExistence type="inferred from homology"/>
<dbReference type="Gene3D" id="2.40.128.600">
    <property type="match status" value="1"/>
</dbReference>
<name>A0ABR2VHQ1_9PEZI</name>
<dbReference type="InterPro" id="IPR050491">
    <property type="entry name" value="AmpC-like"/>
</dbReference>
<gene>
    <name evidence="4" type="ORF">SUNI508_02880</name>
</gene>
<evidence type="ECO:0000259" key="3">
    <source>
        <dbReference type="Pfam" id="PF11954"/>
    </source>
</evidence>
<comment type="similarity">
    <text evidence="1">Belongs to the peptidase S12 family.</text>
</comment>
<comment type="caution">
    <text evidence="4">The sequence shown here is derived from an EMBL/GenBank/DDBJ whole genome shotgun (WGS) entry which is preliminary data.</text>
</comment>
<dbReference type="SUPFAM" id="SSF56601">
    <property type="entry name" value="beta-lactamase/transpeptidase-like"/>
    <property type="match status" value="1"/>
</dbReference>
<evidence type="ECO:0000313" key="5">
    <source>
        <dbReference type="Proteomes" id="UP001408356"/>
    </source>
</evidence>
<dbReference type="EMBL" id="JARVKF010000002">
    <property type="protein sequence ID" value="KAK9426439.1"/>
    <property type="molecule type" value="Genomic_DNA"/>
</dbReference>
<evidence type="ECO:0000259" key="2">
    <source>
        <dbReference type="Pfam" id="PF00144"/>
    </source>
</evidence>
<evidence type="ECO:0000256" key="1">
    <source>
        <dbReference type="ARBA" id="ARBA00038215"/>
    </source>
</evidence>
<dbReference type="Pfam" id="PF11954">
    <property type="entry name" value="DUF3471"/>
    <property type="match status" value="1"/>
</dbReference>
<feature type="domain" description="Beta-lactamase-related" evidence="2">
    <location>
        <begin position="15"/>
        <end position="345"/>
    </location>
</feature>
<evidence type="ECO:0000313" key="4">
    <source>
        <dbReference type="EMBL" id="KAK9426439.1"/>
    </source>
</evidence>
<dbReference type="InterPro" id="IPR001466">
    <property type="entry name" value="Beta-lactam-related"/>
</dbReference>
<sequence>MSGDGLGPLDAKFEELAIQALEEWHVPGLAIAVVDGDDTWSAGYGNATLPSTPVTPSTLFYAGSTTKAFTASIVSLLIDSGSYPDLSWRTPISHLIRDDFVLLPEYAWAQGHLTLEDALSHRTGFPRHDKALASHYGPDNHQATPRDFARSLRHLPMTSEPRTDYRYCNMMFIVVAHVIQTLTQTWLGTLLRERIWTPLGMNGTYFSLEDALAGPEHLAGGYYWEYGVRGGGFKQVPFMGLQEASGAGAVVSNVLDYAKWLRCLINGAAPLSKEGHRALKTPRIVPAGGTGYDTEMAYALGLYANTYRGHKVFTHSGGMEAYGADVWFFPDLKYGIVAMGNTAITSNFVGRTLAWKLINDKLGVPEAERFDWHSQFEKTLDDTGKKYDTAVEDLYPNRSDPPLSRALPLKEYTGTYFHPAYRNITIEYSDAAVQLRAVREDFAWKMVFDFVHVSGEYWIIYIDMKESPNLLNGQLGKAEFEIGSNGKVSGLIAEFLEDGSEGIITFEKIA</sequence>
<protein>
    <submittedName>
        <fullName evidence="4">Beta-lactamase/transpeptidase-like protein</fullName>
    </submittedName>
</protein>
<reference evidence="4 5" key="1">
    <citation type="journal article" date="2024" name="J. Plant Pathol.">
        <title>Sequence and assembly of the genome of Seiridium unicorne, isolate CBS 538.82, causal agent of cypress canker disease.</title>
        <authorList>
            <person name="Scali E."/>
            <person name="Rocca G.D."/>
            <person name="Danti R."/>
            <person name="Garbelotto M."/>
            <person name="Barberini S."/>
            <person name="Baroncelli R."/>
            <person name="Emiliani G."/>
        </authorList>
    </citation>
    <scope>NUCLEOTIDE SEQUENCE [LARGE SCALE GENOMIC DNA]</scope>
    <source>
        <strain evidence="4 5">BM-138-508</strain>
    </source>
</reference>
<feature type="domain" description="Peptidase S12 Pab87-related C-terminal" evidence="3">
    <location>
        <begin position="403"/>
        <end position="494"/>
    </location>
</feature>
<accession>A0ABR2VHQ1</accession>
<dbReference type="InterPro" id="IPR021860">
    <property type="entry name" value="Peptidase_S12_Pab87-rel_C"/>
</dbReference>